<evidence type="ECO:0000313" key="1">
    <source>
        <dbReference type="EMBL" id="EFC96143.1"/>
    </source>
</evidence>
<evidence type="ECO:0000313" key="2">
    <source>
        <dbReference type="Proteomes" id="UP000004968"/>
    </source>
</evidence>
<dbReference type="HOGENOM" id="CLU_2806624_0_0_9"/>
<gene>
    <name evidence="1" type="ORF">CLOSTHATH_05665</name>
</gene>
<name>D3APW1_9FIRM</name>
<accession>D3APW1</accession>
<sequence>MDSRELGHITSDLSAYDTMGNPEIMQIALINEKIRRQERNQNAWRRIFLYFIQYFIQFPDCLNELFR</sequence>
<comment type="caution">
    <text evidence="1">The sequence shown here is derived from an EMBL/GenBank/DDBJ whole genome shotgun (WGS) entry which is preliminary data.</text>
</comment>
<dbReference type="EMBL" id="ACIO01000613">
    <property type="protein sequence ID" value="EFC96143.1"/>
    <property type="molecule type" value="Genomic_DNA"/>
</dbReference>
<protein>
    <submittedName>
        <fullName evidence="1">Uncharacterized protein</fullName>
    </submittedName>
</protein>
<reference evidence="1 2" key="1">
    <citation type="submission" date="2010-01" db="EMBL/GenBank/DDBJ databases">
        <authorList>
            <person name="Weinstock G."/>
            <person name="Sodergren E."/>
            <person name="Clifton S."/>
            <person name="Fulton L."/>
            <person name="Fulton B."/>
            <person name="Courtney L."/>
            <person name="Fronick C."/>
            <person name="Harrison M."/>
            <person name="Strong C."/>
            <person name="Farmer C."/>
            <person name="Delahaunty K."/>
            <person name="Markovic C."/>
            <person name="Hall O."/>
            <person name="Minx P."/>
            <person name="Tomlinson C."/>
            <person name="Mitreva M."/>
            <person name="Nelson J."/>
            <person name="Hou S."/>
            <person name="Wollam A."/>
            <person name="Pepin K.H."/>
            <person name="Johnson M."/>
            <person name="Bhonagiri V."/>
            <person name="Nash W.E."/>
            <person name="Warren W."/>
            <person name="Chinwalla A."/>
            <person name="Mardis E.R."/>
            <person name="Wilson R.K."/>
        </authorList>
    </citation>
    <scope>NUCLEOTIDE SEQUENCE [LARGE SCALE GENOMIC DNA]</scope>
    <source>
        <strain evidence="1 2">DSM 13479</strain>
    </source>
</reference>
<dbReference type="AlphaFoldDB" id="D3APW1"/>
<proteinExistence type="predicted"/>
<organism evidence="1 2">
    <name type="scientific">Hungatella hathewayi DSM 13479</name>
    <dbReference type="NCBI Taxonomy" id="566550"/>
    <lineage>
        <taxon>Bacteria</taxon>
        <taxon>Bacillati</taxon>
        <taxon>Bacillota</taxon>
        <taxon>Clostridia</taxon>
        <taxon>Lachnospirales</taxon>
        <taxon>Lachnospiraceae</taxon>
        <taxon>Hungatella</taxon>
    </lineage>
</organism>
<dbReference type="Proteomes" id="UP000004968">
    <property type="component" value="Unassembled WGS sequence"/>
</dbReference>